<organism evidence="1 2">
    <name type="scientific">Arabis alpina</name>
    <name type="common">Alpine rock-cress</name>
    <dbReference type="NCBI Taxonomy" id="50452"/>
    <lineage>
        <taxon>Eukaryota</taxon>
        <taxon>Viridiplantae</taxon>
        <taxon>Streptophyta</taxon>
        <taxon>Embryophyta</taxon>
        <taxon>Tracheophyta</taxon>
        <taxon>Spermatophyta</taxon>
        <taxon>Magnoliopsida</taxon>
        <taxon>eudicotyledons</taxon>
        <taxon>Gunneridae</taxon>
        <taxon>Pentapetalae</taxon>
        <taxon>rosids</taxon>
        <taxon>malvids</taxon>
        <taxon>Brassicales</taxon>
        <taxon>Brassicaceae</taxon>
        <taxon>Arabideae</taxon>
        <taxon>Arabis</taxon>
    </lineage>
</organism>
<dbReference type="AlphaFoldDB" id="A0A087G6V1"/>
<evidence type="ECO:0000313" key="2">
    <source>
        <dbReference type="Proteomes" id="UP000029120"/>
    </source>
</evidence>
<evidence type="ECO:0000313" key="1">
    <source>
        <dbReference type="EMBL" id="KFK25603.1"/>
    </source>
</evidence>
<reference evidence="2" key="1">
    <citation type="journal article" date="2015" name="Nat. Plants">
        <title>Genome expansion of Arabis alpina linked with retrotransposition and reduced symmetric DNA methylation.</title>
        <authorList>
            <person name="Willing E.M."/>
            <person name="Rawat V."/>
            <person name="Mandakova T."/>
            <person name="Maumus F."/>
            <person name="James G.V."/>
            <person name="Nordstroem K.J."/>
            <person name="Becker C."/>
            <person name="Warthmann N."/>
            <person name="Chica C."/>
            <person name="Szarzynska B."/>
            <person name="Zytnicki M."/>
            <person name="Albani M.C."/>
            <person name="Kiefer C."/>
            <person name="Bergonzi S."/>
            <person name="Castaings L."/>
            <person name="Mateos J.L."/>
            <person name="Berns M.C."/>
            <person name="Bujdoso N."/>
            <person name="Piofczyk T."/>
            <person name="de Lorenzo L."/>
            <person name="Barrero-Sicilia C."/>
            <person name="Mateos I."/>
            <person name="Piednoel M."/>
            <person name="Hagmann J."/>
            <person name="Chen-Min-Tao R."/>
            <person name="Iglesias-Fernandez R."/>
            <person name="Schuster S.C."/>
            <person name="Alonso-Blanco C."/>
            <person name="Roudier F."/>
            <person name="Carbonero P."/>
            <person name="Paz-Ares J."/>
            <person name="Davis S.J."/>
            <person name="Pecinka A."/>
            <person name="Quesneville H."/>
            <person name="Colot V."/>
            <person name="Lysak M.A."/>
            <person name="Weigel D."/>
            <person name="Coupland G."/>
            <person name="Schneeberger K."/>
        </authorList>
    </citation>
    <scope>NUCLEOTIDE SEQUENCE [LARGE SCALE GENOMIC DNA]</scope>
    <source>
        <strain evidence="2">cv. Pajares</strain>
    </source>
</reference>
<gene>
    <name evidence="1" type="ordered locus">AALP_Aa8g136000</name>
</gene>
<sequence length="78" mass="8929">MTKLLFLPYMLSEKKRQSQTGVADILSQASLEAFQRKPKQETSMERVSQSSITYSSRVRENNLKVQLHELSQGRNLAS</sequence>
<keyword evidence="2" id="KW-1185">Reference proteome</keyword>
<name>A0A087G6V1_ARAAL</name>
<protein>
    <submittedName>
        <fullName evidence="1">Uncharacterized protein</fullName>
    </submittedName>
</protein>
<dbReference type="Proteomes" id="UP000029120">
    <property type="component" value="Chromosome 8"/>
</dbReference>
<dbReference type="EMBL" id="CM002876">
    <property type="protein sequence ID" value="KFK25603.1"/>
    <property type="molecule type" value="Genomic_DNA"/>
</dbReference>
<proteinExistence type="predicted"/>
<dbReference type="Gramene" id="KFK25603">
    <property type="protein sequence ID" value="KFK25603"/>
    <property type="gene ID" value="AALP_AA8G136000"/>
</dbReference>
<accession>A0A087G6V1</accession>